<dbReference type="Proteomes" id="UP000092565">
    <property type="component" value="Chromosome"/>
</dbReference>
<keyword evidence="2" id="KW-0645">Protease</keyword>
<dbReference type="EC" id="3.4.11.4" evidence="7"/>
<dbReference type="GO" id="GO:0045148">
    <property type="term" value="F:tripeptide aminopeptidase activity"/>
    <property type="evidence" value="ECO:0007669"/>
    <property type="project" value="UniProtKB-UniRule"/>
</dbReference>
<dbReference type="InterPro" id="IPR001261">
    <property type="entry name" value="ArgE/DapE_CS"/>
</dbReference>
<name>A0A1B0ZWP4_9RHOB</name>
<dbReference type="PROSITE" id="PS00758">
    <property type="entry name" value="ARGE_DAPE_CPG2_1"/>
    <property type="match status" value="1"/>
</dbReference>
<dbReference type="Pfam" id="PF01546">
    <property type="entry name" value="Peptidase_M20"/>
    <property type="match status" value="1"/>
</dbReference>
<dbReference type="Pfam" id="PF07687">
    <property type="entry name" value="M20_dimer"/>
    <property type="match status" value="1"/>
</dbReference>
<evidence type="ECO:0000256" key="1">
    <source>
        <dbReference type="ARBA" id="ARBA00009692"/>
    </source>
</evidence>
<comment type="cofactor">
    <cofactor evidence="9">
        <name>Zn(2+)</name>
        <dbReference type="ChEBI" id="CHEBI:29105"/>
    </cofactor>
    <text evidence="9">Binds 2 Zn(2+) ions per subunit.</text>
</comment>
<dbReference type="InterPro" id="IPR002933">
    <property type="entry name" value="Peptidase_M20"/>
</dbReference>
<evidence type="ECO:0000313" key="12">
    <source>
        <dbReference type="EMBL" id="MDE4164094.1"/>
    </source>
</evidence>
<evidence type="ECO:0000256" key="2">
    <source>
        <dbReference type="ARBA" id="ARBA00022670"/>
    </source>
</evidence>
<dbReference type="GO" id="GO:0006518">
    <property type="term" value="P:peptide metabolic process"/>
    <property type="evidence" value="ECO:0007669"/>
    <property type="project" value="InterPro"/>
</dbReference>
<keyword evidence="13" id="KW-1185">Reference proteome</keyword>
<organism evidence="11 13">
    <name type="scientific">Phaeobacter gallaeciensis</name>
    <dbReference type="NCBI Taxonomy" id="60890"/>
    <lineage>
        <taxon>Bacteria</taxon>
        <taxon>Pseudomonadati</taxon>
        <taxon>Pseudomonadota</taxon>
        <taxon>Alphaproteobacteria</taxon>
        <taxon>Rhodobacterales</taxon>
        <taxon>Roseobacteraceae</taxon>
        <taxon>Phaeobacter</taxon>
    </lineage>
</organism>
<dbReference type="Proteomes" id="UP001218364">
    <property type="component" value="Unassembled WGS sequence"/>
</dbReference>
<dbReference type="NCBIfam" id="NF009920">
    <property type="entry name" value="PRK13381.1"/>
    <property type="match status" value="1"/>
</dbReference>
<feature type="active site" description="Proton acceptor" evidence="8">
    <location>
        <position position="178"/>
    </location>
</feature>
<evidence type="ECO:0000256" key="4">
    <source>
        <dbReference type="ARBA" id="ARBA00022801"/>
    </source>
</evidence>
<accession>A0A1B0ZWP4</accession>
<dbReference type="EMBL" id="CP015124">
    <property type="protein sequence ID" value="ANP38411.1"/>
    <property type="molecule type" value="Genomic_DNA"/>
</dbReference>
<dbReference type="SUPFAM" id="SSF55031">
    <property type="entry name" value="Bacterial exopeptidase dimerisation domain"/>
    <property type="match status" value="1"/>
</dbReference>
<dbReference type="PROSITE" id="PS00759">
    <property type="entry name" value="ARGE_DAPE_CPG2_2"/>
    <property type="match status" value="1"/>
</dbReference>
<dbReference type="PANTHER" id="PTHR42994">
    <property type="entry name" value="PEPTIDASE T"/>
    <property type="match status" value="1"/>
</dbReference>
<dbReference type="GO" id="GO:0005829">
    <property type="term" value="C:cytosol"/>
    <property type="evidence" value="ECO:0007669"/>
    <property type="project" value="TreeGrafter"/>
</dbReference>
<dbReference type="NCBIfam" id="TIGR01882">
    <property type="entry name" value="peptidase-T"/>
    <property type="match status" value="1"/>
</dbReference>
<dbReference type="AlphaFoldDB" id="A0A1B0ZWP4"/>
<feature type="binding site" evidence="9">
    <location>
        <position position="179"/>
    </location>
    <ligand>
        <name>Zn(2+)</name>
        <dbReference type="ChEBI" id="CHEBI:29105"/>
        <label>2</label>
    </ligand>
</feature>
<dbReference type="NCBIfam" id="NF003976">
    <property type="entry name" value="PRK05469.1"/>
    <property type="match status" value="1"/>
</dbReference>
<proteinExistence type="inferred from homology"/>
<dbReference type="CDD" id="cd03892">
    <property type="entry name" value="M20_peptT"/>
    <property type="match status" value="1"/>
</dbReference>
<gene>
    <name evidence="11" type="primary">pepT</name>
    <name evidence="11" type="ORF">JL2886_03538</name>
    <name evidence="12" type="ORF">PXK24_00200</name>
</gene>
<keyword evidence="12" id="KW-0031">Aminopeptidase</keyword>
<evidence type="ECO:0000256" key="7">
    <source>
        <dbReference type="NCBIfam" id="TIGR01882"/>
    </source>
</evidence>
<feature type="domain" description="Peptidase M20 dimerisation" evidence="10">
    <location>
        <begin position="211"/>
        <end position="287"/>
    </location>
</feature>
<dbReference type="InterPro" id="IPR011650">
    <property type="entry name" value="Peptidase_M20_dimer"/>
</dbReference>
<evidence type="ECO:0000313" key="13">
    <source>
        <dbReference type="Proteomes" id="UP000092565"/>
    </source>
</evidence>
<dbReference type="GO" id="GO:0008237">
    <property type="term" value="F:metallopeptidase activity"/>
    <property type="evidence" value="ECO:0007669"/>
    <property type="project" value="UniProtKB-KW"/>
</dbReference>
<dbReference type="PATRIC" id="fig|60890.4.peg.3447"/>
<keyword evidence="6" id="KW-0482">Metalloprotease</keyword>
<dbReference type="RefSeq" id="WP_065273071.1">
    <property type="nucleotide sequence ID" value="NZ_CP015124.1"/>
</dbReference>
<keyword evidence="4 12" id="KW-0378">Hydrolase</keyword>
<reference evidence="12 14" key="2">
    <citation type="submission" date="2023-02" db="EMBL/GenBank/DDBJ databases">
        <title>Population genomics of bacteria associated with diatom.</title>
        <authorList>
            <person name="Xie J."/>
            <person name="Wang H."/>
        </authorList>
    </citation>
    <scope>NUCLEOTIDE SEQUENCE [LARGE SCALE GENOMIC DNA]</scope>
    <source>
        <strain evidence="12 14">PT47_8</strain>
    </source>
</reference>
<feature type="binding site" evidence="9">
    <location>
        <position position="384"/>
    </location>
    <ligand>
        <name>Zn(2+)</name>
        <dbReference type="ChEBI" id="CHEBI:29105"/>
        <label>2</label>
    </ligand>
</feature>
<sequence>MKTQFDQALQDRLVRYAAIDSQSDETSPSSPSTAIQFDMLNLMVEELKEIGAQDVELTEYGTVLATVPGTAEGPTVGFLAHVDTAPQFNATGVKPRVIKGYNGGDITYPDNPDLVLSPKDHPYLAGKEGHDLITASGTTLLGADDKAGVAVVMTLAQHLIDNPDIPHGPIRIAFTPDEEIGRGVDPQLPKDLGVDFAYTLDGSDVGEIIYESFSADRAVVTIKGVSIHPGWAKEKMVNAAHLASKIIQTLPQATMTPETTDEREGFLHVTDMNGGSSEMEIKLILRDFERDGLAAKGDLLRKVCDAVQASEPRAEITCEIYPQYRNMRYWLEDDMTPVDLALEACKANGIKPISIPIRGGTDGSRLTELGVPTPNIFCGMQCVHGPLEWVSVQDMAAATNVCLTLSQLAAKK</sequence>
<comment type="similarity">
    <text evidence="1">Belongs to the peptidase M20B family.</text>
</comment>
<evidence type="ECO:0000256" key="6">
    <source>
        <dbReference type="ARBA" id="ARBA00023049"/>
    </source>
</evidence>
<evidence type="ECO:0000256" key="9">
    <source>
        <dbReference type="PIRSR" id="PIRSR037215-2"/>
    </source>
</evidence>
<dbReference type="GO" id="GO:0008270">
    <property type="term" value="F:zinc ion binding"/>
    <property type="evidence" value="ECO:0007669"/>
    <property type="project" value="InterPro"/>
</dbReference>
<dbReference type="Gene3D" id="3.30.70.360">
    <property type="match status" value="1"/>
</dbReference>
<dbReference type="PANTHER" id="PTHR42994:SF1">
    <property type="entry name" value="PEPTIDASE T"/>
    <property type="match status" value="1"/>
</dbReference>
<evidence type="ECO:0000313" key="11">
    <source>
        <dbReference type="EMBL" id="ANP38411.1"/>
    </source>
</evidence>
<feature type="binding site" evidence="9">
    <location>
        <position position="144"/>
    </location>
    <ligand>
        <name>Zn(2+)</name>
        <dbReference type="ChEBI" id="CHEBI:29105"/>
        <label>1</label>
    </ligand>
</feature>
<dbReference type="InterPro" id="IPR010161">
    <property type="entry name" value="Peptidase_M20B"/>
</dbReference>
<keyword evidence="3 9" id="KW-0479">Metal-binding</keyword>
<dbReference type="GO" id="GO:0006508">
    <property type="term" value="P:proteolysis"/>
    <property type="evidence" value="ECO:0007669"/>
    <property type="project" value="UniProtKB-UniRule"/>
</dbReference>
<feature type="active site" evidence="8">
    <location>
        <position position="83"/>
    </location>
</feature>
<evidence type="ECO:0000313" key="14">
    <source>
        <dbReference type="Proteomes" id="UP001218364"/>
    </source>
</evidence>
<feature type="binding site" evidence="9">
    <location>
        <position position="144"/>
    </location>
    <ligand>
        <name>Zn(2+)</name>
        <dbReference type="ChEBI" id="CHEBI:29105"/>
        <label>2</label>
    </ligand>
</feature>
<evidence type="ECO:0000259" key="10">
    <source>
        <dbReference type="Pfam" id="PF07687"/>
    </source>
</evidence>
<dbReference type="PIRSF" id="PIRSF037215">
    <property type="entry name" value="Peptidase_M20B"/>
    <property type="match status" value="1"/>
</dbReference>
<reference evidence="11 13" key="1">
    <citation type="submission" date="2016-04" db="EMBL/GenBank/DDBJ databases">
        <authorList>
            <person name="Evans L.H."/>
            <person name="Alamgir A."/>
            <person name="Owens N."/>
            <person name="Weber N.D."/>
            <person name="Virtaneva K."/>
            <person name="Barbian K."/>
            <person name="Babar A."/>
            <person name="Rosenke K."/>
        </authorList>
    </citation>
    <scope>NUCLEOTIDE SEQUENCE [LARGE SCALE GENOMIC DNA]</scope>
    <source>
        <strain evidence="11 13">JL2886</strain>
    </source>
</reference>
<feature type="binding site" evidence="9">
    <location>
        <position position="201"/>
    </location>
    <ligand>
        <name>Zn(2+)</name>
        <dbReference type="ChEBI" id="CHEBI:29105"/>
        <label>1</label>
    </ligand>
</feature>
<dbReference type="EMBL" id="JARCJK010000001">
    <property type="protein sequence ID" value="MDE4164094.1"/>
    <property type="molecule type" value="Genomic_DNA"/>
</dbReference>
<evidence type="ECO:0000256" key="3">
    <source>
        <dbReference type="ARBA" id="ARBA00022723"/>
    </source>
</evidence>
<evidence type="ECO:0000256" key="8">
    <source>
        <dbReference type="PIRSR" id="PIRSR037215-1"/>
    </source>
</evidence>
<feature type="binding site" evidence="9">
    <location>
        <position position="81"/>
    </location>
    <ligand>
        <name>Zn(2+)</name>
        <dbReference type="ChEBI" id="CHEBI:29105"/>
        <label>1</label>
    </ligand>
</feature>
<dbReference type="OrthoDB" id="9804934at2"/>
<protein>
    <recommendedName>
        <fullName evidence="7">Peptidase T</fullName>
        <ecNumber evidence="7">3.4.11.4</ecNumber>
    </recommendedName>
</protein>
<evidence type="ECO:0000256" key="5">
    <source>
        <dbReference type="ARBA" id="ARBA00022833"/>
    </source>
</evidence>
<dbReference type="InterPro" id="IPR036264">
    <property type="entry name" value="Bact_exopeptidase_dim_dom"/>
</dbReference>
<keyword evidence="5 9" id="KW-0862">Zinc</keyword>
<dbReference type="Gene3D" id="3.40.630.10">
    <property type="entry name" value="Zn peptidases"/>
    <property type="match status" value="1"/>
</dbReference>
<dbReference type="SUPFAM" id="SSF53187">
    <property type="entry name" value="Zn-dependent exopeptidases"/>
    <property type="match status" value="1"/>
</dbReference>